<gene>
    <name evidence="5" type="ORF">ISQ63_00985</name>
</gene>
<feature type="binding site" evidence="3">
    <location>
        <position position="355"/>
    </location>
    <ligand>
        <name>Zn(2+)</name>
        <dbReference type="ChEBI" id="CHEBI:29105"/>
        <label>2</label>
    </ligand>
</feature>
<dbReference type="CDD" id="cd16012">
    <property type="entry name" value="ALP"/>
    <property type="match status" value="1"/>
</dbReference>
<keyword evidence="1" id="KW-0597">Phosphoprotein</keyword>
<organism evidence="5 6">
    <name type="scientific">SAR86 cluster bacterium</name>
    <dbReference type="NCBI Taxonomy" id="2030880"/>
    <lineage>
        <taxon>Bacteria</taxon>
        <taxon>Pseudomonadati</taxon>
        <taxon>Pseudomonadota</taxon>
        <taxon>Gammaproteobacteria</taxon>
        <taxon>SAR86 cluster</taxon>
    </lineage>
</organism>
<feature type="binding site" evidence="3">
    <location>
        <position position="307"/>
    </location>
    <ligand>
        <name>Mg(2+)</name>
        <dbReference type="ChEBI" id="CHEBI:18420"/>
    </ligand>
</feature>
<keyword evidence="3" id="KW-0862">Zinc</keyword>
<dbReference type="GO" id="GO:0004035">
    <property type="term" value="F:alkaline phosphatase activity"/>
    <property type="evidence" value="ECO:0007669"/>
    <property type="project" value="TreeGrafter"/>
</dbReference>
<evidence type="ECO:0000256" key="1">
    <source>
        <dbReference type="ARBA" id="ARBA00022553"/>
    </source>
</evidence>
<keyword evidence="3" id="KW-0460">Magnesium</keyword>
<feature type="binding site" evidence="3">
    <location>
        <position position="79"/>
    </location>
    <ligand>
        <name>Mg(2+)</name>
        <dbReference type="ChEBI" id="CHEBI:18420"/>
    </ligand>
</feature>
<feature type="binding site" evidence="3">
    <location>
        <position position="316"/>
    </location>
    <ligand>
        <name>Zn(2+)</name>
        <dbReference type="ChEBI" id="CHEBI:29105"/>
        <label>2</label>
    </ligand>
</feature>
<dbReference type="AlphaFoldDB" id="A0A937I422"/>
<evidence type="ECO:0000256" key="2">
    <source>
        <dbReference type="PIRSR" id="PIRSR601952-1"/>
    </source>
</evidence>
<dbReference type="PRINTS" id="PR00113">
    <property type="entry name" value="ALKPHPHTASE"/>
</dbReference>
<comment type="cofactor">
    <cofactor evidence="3">
        <name>Mg(2+)</name>
        <dbReference type="ChEBI" id="CHEBI:18420"/>
    </cofactor>
    <text evidence="3">Binds 1 Mg(2+) ion.</text>
</comment>
<comment type="caution">
    <text evidence="5">The sequence shown here is derived from an EMBL/GenBank/DDBJ whole genome shotgun (WGS) entry which is preliminary data.</text>
</comment>
<proteinExistence type="inferred from homology"/>
<feature type="binding site" evidence="3">
    <location>
        <position position="312"/>
    </location>
    <ligand>
        <name>Zn(2+)</name>
        <dbReference type="ChEBI" id="CHEBI:29105"/>
        <label>2</label>
    </ligand>
</feature>
<evidence type="ECO:0000313" key="6">
    <source>
        <dbReference type="Proteomes" id="UP000744438"/>
    </source>
</evidence>
<feature type="active site" description="Phosphoserine intermediate" evidence="2">
    <location>
        <position position="123"/>
    </location>
</feature>
<dbReference type="EMBL" id="JADHQC010000002">
    <property type="protein sequence ID" value="MBL6811438.1"/>
    <property type="molecule type" value="Genomic_DNA"/>
</dbReference>
<accession>A0A937I422</accession>
<evidence type="ECO:0000313" key="5">
    <source>
        <dbReference type="EMBL" id="MBL6811438.1"/>
    </source>
</evidence>
<dbReference type="InterPro" id="IPR001952">
    <property type="entry name" value="Alkaline_phosphatase"/>
</dbReference>
<comment type="cofactor">
    <cofactor evidence="3">
        <name>Zn(2+)</name>
        <dbReference type="ChEBI" id="CHEBI:29105"/>
    </cofactor>
    <text evidence="3">Binds 2 Zn(2+) ions.</text>
</comment>
<keyword evidence="3" id="KW-0479">Metal-binding</keyword>
<dbReference type="PANTHER" id="PTHR11596">
    <property type="entry name" value="ALKALINE PHOSPHATASE"/>
    <property type="match status" value="1"/>
</dbReference>
<dbReference type="GO" id="GO:0046872">
    <property type="term" value="F:metal ion binding"/>
    <property type="evidence" value="ECO:0007669"/>
    <property type="project" value="UniProtKB-KW"/>
</dbReference>
<name>A0A937I422_9GAMM</name>
<dbReference type="PANTHER" id="PTHR11596:SF5">
    <property type="entry name" value="ALKALINE PHOSPHATASE"/>
    <property type="match status" value="1"/>
</dbReference>
<reference evidence="5" key="1">
    <citation type="submission" date="2020-10" db="EMBL/GenBank/DDBJ databases">
        <title>Microbiome of the Black Sea water column analyzed by genome centric metagenomics.</title>
        <authorList>
            <person name="Cabello-Yeves P.J."/>
            <person name="Callieri C."/>
            <person name="Picazo A."/>
            <person name="Mehrshad M."/>
            <person name="Haro-Moreno J.M."/>
            <person name="Roda-Garcia J."/>
            <person name="Dzembekova N."/>
            <person name="Slabakova V."/>
            <person name="Slabakova N."/>
            <person name="Moncheva S."/>
            <person name="Rodriguez-Valera F."/>
        </authorList>
    </citation>
    <scope>NUCLEOTIDE SEQUENCE</scope>
    <source>
        <strain evidence="5">BS307-5m-G49</strain>
    </source>
</reference>
<dbReference type="Pfam" id="PF00245">
    <property type="entry name" value="Alk_phosphatase"/>
    <property type="match status" value="2"/>
</dbReference>
<sequence length="432" mass="47136">MRTKLIIAVVSLGLGLFGGAKLMEHLGREYIVNNFPIPSGTLDDKDVFVKEVVINEKVPVKKLKQVKKKAKNIILFIGDGMSVSQVSAFRLYQGGPNSRVAVDKFPYSGKVLIHSANAIVTDSASSTTAFSTGKKTNNRALGVDVGGQPTENITETLDKSGYVSSVISTSEVTHATPAAFVVHTSSRYLTDEISIQMADSKIINILGGGRKFFIPEKDGGNRKDGINLIEKVKTKSRLITDKSELSDPARYGDSQVFGLFADEHLRDDDTPENHSTEPSIEEMLEFSVNRSKKFIENGCKGFFIMAEASQVDWAGHSNDFEYLMREMSDLEDGIKWALNFAENNQDTLVVVTADHETGGLLIEPNDPRNYENLDVKFSFNTGIGRGSHTGVPVPIYAYGPGSENFTGTLDNTDVYRALLAAANQDNSGSCVN</sequence>
<feature type="binding site" evidence="3">
    <location>
        <position position="176"/>
    </location>
    <ligand>
        <name>Mg(2+)</name>
        <dbReference type="ChEBI" id="CHEBI:18420"/>
    </ligand>
</feature>
<protein>
    <submittedName>
        <fullName evidence="5">Alkaline phosphatase</fullName>
    </submittedName>
</protein>
<dbReference type="SUPFAM" id="SSF53649">
    <property type="entry name" value="Alkaline phosphatase-like"/>
    <property type="match status" value="1"/>
</dbReference>
<evidence type="ECO:0000256" key="4">
    <source>
        <dbReference type="RuleBase" id="RU003946"/>
    </source>
</evidence>
<feature type="binding site" evidence="3">
    <location>
        <position position="354"/>
    </location>
    <ligand>
        <name>Zn(2+)</name>
        <dbReference type="ChEBI" id="CHEBI:29105"/>
        <label>2</label>
    </ligand>
</feature>
<evidence type="ECO:0000256" key="3">
    <source>
        <dbReference type="PIRSR" id="PIRSR601952-2"/>
    </source>
</evidence>
<dbReference type="InterPro" id="IPR017850">
    <property type="entry name" value="Alkaline_phosphatase_core_sf"/>
</dbReference>
<dbReference type="Proteomes" id="UP000744438">
    <property type="component" value="Unassembled WGS sequence"/>
</dbReference>
<feature type="binding site" evidence="3">
    <location>
        <position position="79"/>
    </location>
    <ligand>
        <name>Zn(2+)</name>
        <dbReference type="ChEBI" id="CHEBI:29105"/>
        <label>2</label>
    </ligand>
</feature>
<dbReference type="SMART" id="SM00098">
    <property type="entry name" value="alkPPc"/>
    <property type="match status" value="1"/>
</dbReference>
<feature type="binding site" evidence="3">
    <location>
        <position position="174"/>
    </location>
    <ligand>
        <name>Mg(2+)</name>
        <dbReference type="ChEBI" id="CHEBI:18420"/>
    </ligand>
</feature>
<comment type="similarity">
    <text evidence="4">Belongs to the alkaline phosphatase family.</text>
</comment>
<dbReference type="Gene3D" id="3.40.720.10">
    <property type="entry name" value="Alkaline Phosphatase, subunit A"/>
    <property type="match status" value="1"/>
</dbReference>